<organism evidence="2 3">
    <name type="scientific">Xenorhabdus bovienii str. puntauvense</name>
    <dbReference type="NCBI Taxonomy" id="1398201"/>
    <lineage>
        <taxon>Bacteria</taxon>
        <taxon>Pseudomonadati</taxon>
        <taxon>Pseudomonadota</taxon>
        <taxon>Gammaproteobacteria</taxon>
        <taxon>Enterobacterales</taxon>
        <taxon>Morganellaceae</taxon>
        <taxon>Xenorhabdus</taxon>
    </lineage>
</organism>
<feature type="domain" description="HTH cro/C1-type" evidence="1">
    <location>
        <begin position="32"/>
        <end position="88"/>
    </location>
</feature>
<dbReference type="GO" id="GO:0003677">
    <property type="term" value="F:DNA binding"/>
    <property type="evidence" value="ECO:0007669"/>
    <property type="project" value="InterPro"/>
</dbReference>
<reference evidence="2" key="1">
    <citation type="submission" date="2013-07" db="EMBL/GenBank/DDBJ databases">
        <title>Sub-species coevolution in mutualistic symbiosis.</title>
        <authorList>
            <person name="Murfin K."/>
            <person name="Klassen J."/>
            <person name="Lee M."/>
            <person name="Forst S."/>
            <person name="Stock P."/>
            <person name="Goodrich-Blair H."/>
        </authorList>
    </citation>
    <scope>NUCLEOTIDE SEQUENCE [LARGE SCALE GENOMIC DNA]</scope>
    <source>
        <strain evidence="2">Puntauvense</strain>
    </source>
</reference>
<sequence length="99" mass="10991">MATLEQLLAKRSPESLKRIEEKAEEMLLETQLHEIREALSLSQTEVAKNLGIAQSSVAAIEQRGNEVKISTLKRYIESMGGKMSLGIVLPDGKHINFTI</sequence>
<dbReference type="SUPFAM" id="SSF47413">
    <property type="entry name" value="lambda repressor-like DNA-binding domains"/>
    <property type="match status" value="1"/>
</dbReference>
<dbReference type="HOGENOM" id="CLU_066192_13_1_6"/>
<dbReference type="GeneID" id="93907287"/>
<evidence type="ECO:0000313" key="3">
    <source>
        <dbReference type="Proteomes" id="UP000028511"/>
    </source>
</evidence>
<dbReference type="InterPro" id="IPR010982">
    <property type="entry name" value="Lambda_DNA-bd_dom_sf"/>
</dbReference>
<dbReference type="Pfam" id="PF01381">
    <property type="entry name" value="HTH_3"/>
    <property type="match status" value="1"/>
</dbReference>
<dbReference type="AlphaFoldDB" id="A0A077NKB7"/>
<gene>
    <name evidence="2" type="ORF">XBP1_520009</name>
</gene>
<comment type="caution">
    <text evidence="2">The sequence shown here is derived from an EMBL/GenBank/DDBJ whole genome shotgun (WGS) entry which is preliminary data.</text>
</comment>
<dbReference type="Gene3D" id="1.10.260.40">
    <property type="entry name" value="lambda repressor-like DNA-binding domains"/>
    <property type="match status" value="1"/>
</dbReference>
<proteinExistence type="predicted"/>
<dbReference type="InterPro" id="IPR001387">
    <property type="entry name" value="Cro/C1-type_HTH"/>
</dbReference>
<evidence type="ECO:0000259" key="1">
    <source>
        <dbReference type="PROSITE" id="PS50943"/>
    </source>
</evidence>
<dbReference type="Proteomes" id="UP000028511">
    <property type="component" value="Unassembled WGS sequence"/>
</dbReference>
<accession>A0A077NKB7</accession>
<name>A0A077NKB7_XENBV</name>
<dbReference type="CDD" id="cd00093">
    <property type="entry name" value="HTH_XRE"/>
    <property type="match status" value="1"/>
</dbReference>
<dbReference type="SMART" id="SM00530">
    <property type="entry name" value="HTH_XRE"/>
    <property type="match status" value="1"/>
</dbReference>
<dbReference type="PROSITE" id="PS50943">
    <property type="entry name" value="HTH_CROC1"/>
    <property type="match status" value="1"/>
</dbReference>
<evidence type="ECO:0000313" key="2">
    <source>
        <dbReference type="EMBL" id="CDG98732.1"/>
    </source>
</evidence>
<dbReference type="RefSeq" id="WP_038187816.1">
    <property type="nucleotide sequence ID" value="NZ_CAWLWN010000050.1"/>
</dbReference>
<dbReference type="EMBL" id="CBSW010000257">
    <property type="protein sequence ID" value="CDG98732.1"/>
    <property type="molecule type" value="Genomic_DNA"/>
</dbReference>
<protein>
    <submittedName>
        <fullName evidence="2">Cro-like protein</fullName>
    </submittedName>
</protein>